<dbReference type="Gene3D" id="1.10.260.40">
    <property type="entry name" value="lambda repressor-like DNA-binding domains"/>
    <property type="match status" value="1"/>
</dbReference>
<keyword evidence="4" id="KW-1185">Reference proteome</keyword>
<accession>A0ABU0X8D6</accession>
<dbReference type="SUPFAM" id="SSF47413">
    <property type="entry name" value="lambda repressor-like DNA-binding domains"/>
    <property type="match status" value="1"/>
</dbReference>
<evidence type="ECO:0000259" key="2">
    <source>
        <dbReference type="PROSITE" id="PS50943"/>
    </source>
</evidence>
<dbReference type="Pfam" id="PF01381">
    <property type="entry name" value="HTH_3"/>
    <property type="match status" value="1"/>
</dbReference>
<feature type="region of interest" description="Disordered" evidence="1">
    <location>
        <begin position="1"/>
        <end position="44"/>
    </location>
</feature>
<dbReference type="EMBL" id="NSDM01000018">
    <property type="protein sequence ID" value="MDQ2588391.1"/>
    <property type="molecule type" value="Genomic_DNA"/>
</dbReference>
<sequence length="73" mass="7857">MRSALSAEVPAKSRREPLPCASAGSTTGGASGFDRKTVNRIENGRHSPSLDRVFILAHALDVQPLELFQQRGP</sequence>
<gene>
    <name evidence="3" type="ORF">CKY47_31405</name>
</gene>
<name>A0ABU0X8D6_9PSEU</name>
<feature type="domain" description="HTH cro/C1-type" evidence="2">
    <location>
        <begin position="30"/>
        <end position="68"/>
    </location>
</feature>
<dbReference type="InterPro" id="IPR010982">
    <property type="entry name" value="Lambda_DNA-bd_dom_sf"/>
</dbReference>
<dbReference type="InterPro" id="IPR001387">
    <property type="entry name" value="Cro/C1-type_HTH"/>
</dbReference>
<dbReference type="Proteomes" id="UP001225605">
    <property type="component" value="Unassembled WGS sequence"/>
</dbReference>
<protein>
    <recommendedName>
        <fullName evidence="2">HTH cro/C1-type domain-containing protein</fullName>
    </recommendedName>
</protein>
<organism evidence="3 4">
    <name type="scientific">Saccharothrix yanglingensis</name>
    <dbReference type="NCBI Taxonomy" id="659496"/>
    <lineage>
        <taxon>Bacteria</taxon>
        <taxon>Bacillati</taxon>
        <taxon>Actinomycetota</taxon>
        <taxon>Actinomycetes</taxon>
        <taxon>Pseudonocardiales</taxon>
        <taxon>Pseudonocardiaceae</taxon>
        <taxon>Saccharothrix</taxon>
    </lineage>
</organism>
<evidence type="ECO:0000313" key="4">
    <source>
        <dbReference type="Proteomes" id="UP001225605"/>
    </source>
</evidence>
<evidence type="ECO:0000256" key="1">
    <source>
        <dbReference type="SAM" id="MobiDB-lite"/>
    </source>
</evidence>
<dbReference type="CDD" id="cd00093">
    <property type="entry name" value="HTH_XRE"/>
    <property type="match status" value="1"/>
</dbReference>
<evidence type="ECO:0000313" key="3">
    <source>
        <dbReference type="EMBL" id="MDQ2588391.1"/>
    </source>
</evidence>
<feature type="compositionally biased region" description="Basic and acidic residues" evidence="1">
    <location>
        <begin position="33"/>
        <end position="44"/>
    </location>
</feature>
<proteinExistence type="predicted"/>
<comment type="caution">
    <text evidence="3">The sequence shown here is derived from an EMBL/GenBank/DDBJ whole genome shotgun (WGS) entry which is preliminary data.</text>
</comment>
<dbReference type="PROSITE" id="PS50943">
    <property type="entry name" value="HTH_CROC1"/>
    <property type="match status" value="1"/>
</dbReference>
<reference evidence="3 4" key="1">
    <citation type="submission" date="2017-06" db="EMBL/GenBank/DDBJ databases">
        <title>Cultured bacterium strain Saccharothrix yanglingensis Hhs.015.</title>
        <authorList>
            <person name="Xia Y."/>
        </authorList>
    </citation>
    <scope>NUCLEOTIDE SEQUENCE [LARGE SCALE GENOMIC DNA]</scope>
    <source>
        <strain evidence="3 4">Hhs.015</strain>
    </source>
</reference>